<dbReference type="PANTHER" id="PTHR43343:SF3">
    <property type="entry name" value="PROTEASE DO-LIKE 8, CHLOROPLASTIC"/>
    <property type="match status" value="1"/>
</dbReference>
<dbReference type="SUPFAM" id="SSF50494">
    <property type="entry name" value="Trypsin-like serine proteases"/>
    <property type="match status" value="1"/>
</dbReference>
<dbReference type="GO" id="GO:0006508">
    <property type="term" value="P:proteolysis"/>
    <property type="evidence" value="ECO:0007669"/>
    <property type="project" value="UniProtKB-KW"/>
</dbReference>
<accession>C7DG20</accession>
<keyword evidence="2" id="KW-0378">Hydrolase</keyword>
<evidence type="ECO:0000256" key="2">
    <source>
        <dbReference type="ARBA" id="ARBA00022801"/>
    </source>
</evidence>
<dbReference type="Pfam" id="PF13365">
    <property type="entry name" value="Trypsin_2"/>
    <property type="match status" value="1"/>
</dbReference>
<dbReference type="PRINTS" id="PR00834">
    <property type="entry name" value="PROTEASES2C"/>
</dbReference>
<evidence type="ECO:0000313" key="4">
    <source>
        <dbReference type="Proteomes" id="UP000332487"/>
    </source>
</evidence>
<dbReference type="InterPro" id="IPR009003">
    <property type="entry name" value="Peptidase_S1_PA"/>
</dbReference>
<dbReference type="Gene3D" id="2.40.10.120">
    <property type="match status" value="1"/>
</dbReference>
<dbReference type="GO" id="GO:0004252">
    <property type="term" value="F:serine-type endopeptidase activity"/>
    <property type="evidence" value="ECO:0007669"/>
    <property type="project" value="InterPro"/>
</dbReference>
<gene>
    <name evidence="3" type="ORF">UNLARM2_0030</name>
</gene>
<dbReference type="PANTHER" id="PTHR43343">
    <property type="entry name" value="PEPTIDASE S12"/>
    <property type="match status" value="1"/>
</dbReference>
<feature type="non-terminal residue" evidence="3">
    <location>
        <position position="1"/>
    </location>
</feature>
<keyword evidence="1" id="KW-0645">Protease</keyword>
<proteinExistence type="predicted"/>
<reference evidence="3 4" key="2">
    <citation type="journal article" date="2010" name="Proc. Natl. Acad. Sci. U.S.A.">
        <title>Enigmatic, ultrasmall, uncultivated Archaea.</title>
        <authorList>
            <person name="Baker B.J."/>
            <person name="Comolli L.R."/>
            <person name="Dick G.J."/>
            <person name="Hauser L.J."/>
            <person name="Hyatt D."/>
            <person name="Dill B.D."/>
            <person name="Land M.L."/>
            <person name="Verberkmoes N.C."/>
            <person name="Hettich R.L."/>
            <person name="Banfield J.F."/>
        </authorList>
    </citation>
    <scope>NUCLEOTIDE SEQUENCE [LARGE SCALE GENOMIC DNA]</scope>
    <source>
        <strain evidence="3">ARMAN-2</strain>
    </source>
</reference>
<reference evidence="3 4" key="1">
    <citation type="journal article" date="2009" name="Genome Biol.">
        <title>Community-wide analysis of microbial genome sequence signatures.</title>
        <authorList>
            <person name="Dick G.J."/>
            <person name="Andersson A.F."/>
            <person name="Baker B.J."/>
            <person name="Simmons S.L."/>
            <person name="Thomas B.C."/>
            <person name="Yelton A.P."/>
            <person name="Banfield J.F."/>
        </authorList>
    </citation>
    <scope>NUCLEOTIDE SEQUENCE [LARGE SCALE GENOMIC DNA]</scope>
    <source>
        <strain evidence="3">ARMAN-2</strain>
    </source>
</reference>
<organism evidence="3 4">
    <name type="scientific">Candidatus Micrarchaeum acidiphilum ARMAN-2</name>
    <dbReference type="NCBI Taxonomy" id="425595"/>
    <lineage>
        <taxon>Archaea</taxon>
        <taxon>Candidatus Micrarchaeota</taxon>
        <taxon>Candidatus Micrarchaeia</taxon>
        <taxon>Candidatus Micrarchaeales</taxon>
        <taxon>Candidatus Micrarchaeaceae</taxon>
        <taxon>Candidatus Micrarchaeum</taxon>
    </lineage>
</organism>
<dbReference type="Proteomes" id="UP000332487">
    <property type="component" value="Unassembled WGS sequence"/>
</dbReference>
<name>C7DG20_MICA2</name>
<dbReference type="AlphaFoldDB" id="C7DG20"/>
<protein>
    <submittedName>
        <fullName evidence="3">Peptidase S1 and S6 chymotrypsin/Hap</fullName>
    </submittedName>
</protein>
<dbReference type="InterPro" id="IPR001940">
    <property type="entry name" value="Peptidase_S1C"/>
</dbReference>
<sequence length="218" mass="22388">VAVKSYYEDTETEGFPVPRMAAGTGIIISGSGYVVTNAHVVAGSSQIRITTPDNKTHLARVVGYDTATDLALIRIMTKGLSLSAVDFGDSSAIRPGDPVIAVGNALGLPGGPTVSLGVVSAVQRQIPMSEFIFEGLIQTDAAINPGNSGGPLATLDGKVIGMNTAMIPCPLLTLFISFAGMRTKSSPSFIPTSSKSTYPTGSGMASSLFPSSPFRGFG</sequence>
<evidence type="ECO:0000256" key="1">
    <source>
        <dbReference type="ARBA" id="ARBA00022670"/>
    </source>
</evidence>
<dbReference type="EMBL" id="GG697236">
    <property type="protein sequence ID" value="EET90490.1"/>
    <property type="molecule type" value="Genomic_DNA"/>
</dbReference>
<evidence type="ECO:0000313" key="3">
    <source>
        <dbReference type="EMBL" id="EET90490.1"/>
    </source>
</evidence>
<keyword evidence="4" id="KW-1185">Reference proteome</keyword>
<dbReference type="InterPro" id="IPR051201">
    <property type="entry name" value="Chloro_Bact_Ser_Proteases"/>
</dbReference>